<keyword evidence="8 11" id="KW-0663">Pyridoxal phosphate</keyword>
<dbReference type="InterPro" id="IPR035090">
    <property type="entry name" value="Pyridoxal_P_attach_site"/>
</dbReference>
<comment type="similarity">
    <text evidence="3">Belongs to the glycogen phosphorylase family.</text>
</comment>
<keyword evidence="5" id="KW-0021">Allosteric enzyme</keyword>
<evidence type="ECO:0000259" key="12">
    <source>
        <dbReference type="Pfam" id="PF11897"/>
    </source>
</evidence>
<dbReference type="EMBL" id="CP020570">
    <property type="protein sequence ID" value="ARF66390.1"/>
    <property type="molecule type" value="Genomic_DNA"/>
</dbReference>
<dbReference type="Pfam" id="PF00343">
    <property type="entry name" value="Phosphorylase"/>
    <property type="match status" value="1"/>
</dbReference>
<evidence type="ECO:0000313" key="13">
    <source>
        <dbReference type="EMBL" id="ARF66390.1"/>
    </source>
</evidence>
<dbReference type="RefSeq" id="WP_053606783.1">
    <property type="nucleotide sequence ID" value="NZ_CP020570.1"/>
</dbReference>
<evidence type="ECO:0000256" key="11">
    <source>
        <dbReference type="PIRSR" id="PIRSR000460-1"/>
    </source>
</evidence>
<dbReference type="InterPro" id="IPR024517">
    <property type="entry name" value="Glycogen_phosphorylase_DUF3417"/>
</dbReference>
<keyword evidence="9" id="KW-0119">Carbohydrate metabolism</keyword>
<dbReference type="PANTHER" id="PTHR42655">
    <property type="entry name" value="GLYCOGEN PHOSPHORYLASE"/>
    <property type="match status" value="1"/>
</dbReference>
<dbReference type="GO" id="GO:0030170">
    <property type="term" value="F:pyridoxal phosphate binding"/>
    <property type="evidence" value="ECO:0007669"/>
    <property type="project" value="InterPro"/>
</dbReference>
<feature type="domain" description="DUF3417" evidence="12">
    <location>
        <begin position="13"/>
        <end position="123"/>
    </location>
</feature>
<dbReference type="EC" id="2.4.1.1" evidence="4"/>
<comment type="function">
    <text evidence="10">Phosphorylase is an important allosteric enzyme in carbohydrate metabolism. Enzymes from different sources differ in their regulatory mechanisms and in their natural substrates. However, all known phosphorylases share catalytic and structural properties.</text>
</comment>
<dbReference type="NCBIfam" id="TIGR02094">
    <property type="entry name" value="more_P_ylases"/>
    <property type="match status" value="1"/>
</dbReference>
<organism evidence="13 14">
    <name type="scientific">Streptomyces violaceoruber</name>
    <dbReference type="NCBI Taxonomy" id="1935"/>
    <lineage>
        <taxon>Bacteria</taxon>
        <taxon>Bacillati</taxon>
        <taxon>Actinomycetota</taxon>
        <taxon>Actinomycetes</taxon>
        <taxon>Kitasatosporales</taxon>
        <taxon>Streptomycetaceae</taxon>
        <taxon>Streptomyces</taxon>
        <taxon>Streptomyces violaceoruber group</taxon>
    </lineage>
</organism>
<evidence type="ECO:0000256" key="1">
    <source>
        <dbReference type="ARBA" id="ARBA00001275"/>
    </source>
</evidence>
<proteinExistence type="inferred from homology"/>
<dbReference type="PANTHER" id="PTHR42655:SF1">
    <property type="entry name" value="GLYCOGEN PHOSPHORYLASE"/>
    <property type="match status" value="1"/>
</dbReference>
<dbReference type="AlphaFoldDB" id="A0A1V0UMU0"/>
<dbReference type="GO" id="GO:0005975">
    <property type="term" value="P:carbohydrate metabolic process"/>
    <property type="evidence" value="ECO:0007669"/>
    <property type="project" value="InterPro"/>
</dbReference>
<comment type="cofactor">
    <cofactor evidence="2">
        <name>pyridoxal 5'-phosphate</name>
        <dbReference type="ChEBI" id="CHEBI:597326"/>
    </cofactor>
</comment>
<evidence type="ECO:0000256" key="3">
    <source>
        <dbReference type="ARBA" id="ARBA00006047"/>
    </source>
</evidence>
<accession>A0A1V0UMU0</accession>
<evidence type="ECO:0000256" key="2">
    <source>
        <dbReference type="ARBA" id="ARBA00001933"/>
    </source>
</evidence>
<gene>
    <name evidence="13" type="ORF">B1H20_25575</name>
</gene>
<dbReference type="Pfam" id="PF11897">
    <property type="entry name" value="DUF3417"/>
    <property type="match status" value="1"/>
</dbReference>
<feature type="modified residue" description="N6-(pyridoxal phosphate)lysine" evidence="11">
    <location>
        <position position="629"/>
    </location>
</feature>
<dbReference type="STRING" id="1935.B1H20_25575"/>
<dbReference type="Gene3D" id="3.40.50.2000">
    <property type="entry name" value="Glycogen Phosphorylase B"/>
    <property type="match status" value="3"/>
</dbReference>
<evidence type="ECO:0000256" key="9">
    <source>
        <dbReference type="ARBA" id="ARBA00023277"/>
    </source>
</evidence>
<evidence type="ECO:0000256" key="6">
    <source>
        <dbReference type="ARBA" id="ARBA00022676"/>
    </source>
</evidence>
<dbReference type="PROSITE" id="PS00102">
    <property type="entry name" value="PHOSPHORYLASE"/>
    <property type="match status" value="1"/>
</dbReference>
<dbReference type="Proteomes" id="UP000192445">
    <property type="component" value="Chromosome"/>
</dbReference>
<comment type="catalytic activity">
    <reaction evidence="1">
        <text>[(1-&gt;4)-alpha-D-glucosyl](n) + phosphate = [(1-&gt;4)-alpha-D-glucosyl](n-1) + alpha-D-glucose 1-phosphate</text>
        <dbReference type="Rhea" id="RHEA:41732"/>
        <dbReference type="Rhea" id="RHEA-COMP:9584"/>
        <dbReference type="Rhea" id="RHEA-COMP:9586"/>
        <dbReference type="ChEBI" id="CHEBI:15444"/>
        <dbReference type="ChEBI" id="CHEBI:43474"/>
        <dbReference type="ChEBI" id="CHEBI:58601"/>
        <dbReference type="EC" id="2.4.1.1"/>
    </reaction>
</comment>
<name>A0A1V0UMU0_STRVN</name>
<reference evidence="13 14" key="1">
    <citation type="submission" date="2017-03" db="EMBL/GenBank/DDBJ databases">
        <title>Complete Genome Sequence of a natural compounds producer, Streptomyces violaceus S21.</title>
        <authorList>
            <person name="Zhong C."/>
            <person name="Zhao Z."/>
            <person name="Fu J."/>
            <person name="Zong G."/>
            <person name="Qin R."/>
            <person name="Cao G."/>
        </authorList>
    </citation>
    <scope>NUCLEOTIDE SEQUENCE [LARGE SCALE GENOMIC DNA]</scope>
    <source>
        <strain evidence="13 14">S21</strain>
    </source>
</reference>
<keyword evidence="6" id="KW-0328">Glycosyltransferase</keyword>
<dbReference type="InterPro" id="IPR011834">
    <property type="entry name" value="Agluc_phsphrylas"/>
</dbReference>
<dbReference type="OrthoDB" id="9760804at2"/>
<evidence type="ECO:0000256" key="10">
    <source>
        <dbReference type="ARBA" id="ARBA00025174"/>
    </source>
</evidence>
<dbReference type="GO" id="GO:0008184">
    <property type="term" value="F:glycogen phosphorylase activity"/>
    <property type="evidence" value="ECO:0007669"/>
    <property type="project" value="InterPro"/>
</dbReference>
<dbReference type="InterPro" id="IPR052182">
    <property type="entry name" value="Glycogen/Maltodextrin_Phosph"/>
</dbReference>
<dbReference type="SUPFAM" id="SSF53756">
    <property type="entry name" value="UDP-Glycosyltransferase/glycogen phosphorylase"/>
    <property type="match status" value="1"/>
</dbReference>
<dbReference type="InterPro" id="IPR000811">
    <property type="entry name" value="Glyco_trans_35"/>
</dbReference>
<sequence length="889" mass="96672">MKAIRRFTVRPVLPEPLRPLHDLARNLRWSWHTETRELFRSADPEAWRPADADPVRLLGSLSAGRLAELAGDAEYLGRLAAASADLAEYLEGPRWYQEQQAAGAELPAGIAYFSPEFGVTAALPQYSGGLGILAGDHLKAASDLGVPLIGVGLLYRHGYFRQTLSRDGWQQEHYPVLDPNELPLDLVREADGTPARVVLALPGGRSLHACVWLAWVGRVPLLLLDSDVEENAPGERDVTDRLYGGGSDHRLLQEMLLGIGGVRAVRTWCRLTGAPEPEVFHTNEGHAGFLGLERIRELVAEGLGFEPALETVRAGAVFTTHTPVPAGIDRFDRGLVARHFGDDGELPGVPVEKVLALGTETYPGGRPELFNMAVMGLRLAQRANGVSTLHGAVSREMFSGLWPGFDPAEVPITSVTNGVHAPTWVAPEVFRLGAGRIGEDRAHQVLAGGPVTGGEAEPGATPRRWDAVSGIADQEIWDLRRDLRGQLVTEVRRRLYASWRRRGAGTAELGWIDGVLDPDVLTIGFARRVPSYKRLTLMLRDRDRLRELLLHPTHPIQIVVAGKAHPADDGGKRLVQELVRFADDPRVRHRIVFLPDYGMGMAQKLYPGCDVWLNNPLRPLEACGTSGMKAALNGCLNLSVRDGWWDEWFDPDFGWEIPTADGSAVDEDRRDELESNALYALIEDRVAPHFYDRGAAGLPDRWIAMVRSTLVNLGPKVLAGRMVREYVERLYAPAARARRALEPAAARDLAAWKAKVHAAWPGVSVDHVESASDTAECGSAELGATLALRARIALGGLDPDDVEVQAVAGRVDSGDAIADAQVFPLKPAGGQDLEDRWLFEGPLALDRTGPYGYTVRVLPAHPRLATGAELGLVALPAEAAGEGAGVLLR</sequence>
<evidence type="ECO:0000256" key="7">
    <source>
        <dbReference type="ARBA" id="ARBA00022679"/>
    </source>
</evidence>
<evidence type="ECO:0000256" key="8">
    <source>
        <dbReference type="ARBA" id="ARBA00022898"/>
    </source>
</evidence>
<evidence type="ECO:0000256" key="4">
    <source>
        <dbReference type="ARBA" id="ARBA00012591"/>
    </source>
</evidence>
<dbReference type="PIRSF" id="PIRSF000460">
    <property type="entry name" value="Pprylas_GlgP"/>
    <property type="match status" value="1"/>
</dbReference>
<dbReference type="KEGG" id="svu:B1H20_25575"/>
<evidence type="ECO:0000256" key="5">
    <source>
        <dbReference type="ARBA" id="ARBA00022533"/>
    </source>
</evidence>
<evidence type="ECO:0000313" key="14">
    <source>
        <dbReference type="Proteomes" id="UP000192445"/>
    </source>
</evidence>
<protein>
    <recommendedName>
        <fullName evidence="4">glycogen phosphorylase</fullName>
        <ecNumber evidence="4">2.4.1.1</ecNumber>
    </recommendedName>
</protein>
<keyword evidence="7" id="KW-0808">Transferase</keyword>